<evidence type="ECO:0000256" key="2">
    <source>
        <dbReference type="RuleBase" id="RU004328"/>
    </source>
</evidence>
<dbReference type="GO" id="GO:0003723">
    <property type="term" value="F:RNA binding"/>
    <property type="evidence" value="ECO:0007669"/>
    <property type="project" value="InterPro"/>
</dbReference>
<dbReference type="Pfam" id="PF00445">
    <property type="entry name" value="Ribonuclease_T2"/>
    <property type="match status" value="1"/>
</dbReference>
<dbReference type="OrthoDB" id="4720638at2"/>
<protein>
    <submittedName>
        <fullName evidence="4">Ribonuclease T2</fullName>
    </submittedName>
</protein>
<accession>A0A6L3SSV4</accession>
<evidence type="ECO:0000256" key="3">
    <source>
        <dbReference type="SAM" id="SignalP"/>
    </source>
</evidence>
<evidence type="ECO:0000313" key="4">
    <source>
        <dbReference type="EMBL" id="KAB1075858.1"/>
    </source>
</evidence>
<reference evidence="4 5" key="1">
    <citation type="submission" date="2019-09" db="EMBL/GenBank/DDBJ databases">
        <title>YIM 48816 draft genome.</title>
        <authorList>
            <person name="Jiang L."/>
        </authorList>
    </citation>
    <scope>NUCLEOTIDE SEQUENCE [LARGE SCALE GENOMIC DNA]</scope>
    <source>
        <strain evidence="4 5">YIM 48816</strain>
    </source>
</reference>
<evidence type="ECO:0000313" key="5">
    <source>
        <dbReference type="Proteomes" id="UP000474159"/>
    </source>
</evidence>
<keyword evidence="5" id="KW-1185">Reference proteome</keyword>
<dbReference type="InterPro" id="IPR039378">
    <property type="entry name" value="RNase_T2_prok"/>
</dbReference>
<dbReference type="Proteomes" id="UP000474159">
    <property type="component" value="Unassembled WGS sequence"/>
</dbReference>
<proteinExistence type="inferred from homology"/>
<dbReference type="PROSITE" id="PS00531">
    <property type="entry name" value="RNASE_T2_2"/>
    <property type="match status" value="1"/>
</dbReference>
<dbReference type="InterPro" id="IPR001568">
    <property type="entry name" value="RNase_T2-like"/>
</dbReference>
<evidence type="ECO:0000256" key="1">
    <source>
        <dbReference type="ARBA" id="ARBA00007469"/>
    </source>
</evidence>
<dbReference type="PANTHER" id="PTHR11240:SF22">
    <property type="entry name" value="RIBONUCLEASE T2"/>
    <property type="match status" value="1"/>
</dbReference>
<dbReference type="PROSITE" id="PS00530">
    <property type="entry name" value="RNASE_T2_1"/>
    <property type="match status" value="1"/>
</dbReference>
<organism evidence="4 5">
    <name type="scientific">Methylobacterium soli</name>
    <dbReference type="NCBI Taxonomy" id="553447"/>
    <lineage>
        <taxon>Bacteria</taxon>
        <taxon>Pseudomonadati</taxon>
        <taxon>Pseudomonadota</taxon>
        <taxon>Alphaproteobacteria</taxon>
        <taxon>Hyphomicrobiales</taxon>
        <taxon>Methylobacteriaceae</taxon>
        <taxon>Methylobacterium</taxon>
    </lineage>
</organism>
<dbReference type="PANTHER" id="PTHR11240">
    <property type="entry name" value="RIBONUCLEASE T2"/>
    <property type="match status" value="1"/>
</dbReference>
<dbReference type="GO" id="GO:0006401">
    <property type="term" value="P:RNA catabolic process"/>
    <property type="evidence" value="ECO:0007669"/>
    <property type="project" value="UniProtKB-ARBA"/>
</dbReference>
<feature type="chain" id="PRO_5027063317" evidence="3">
    <location>
        <begin position="25"/>
        <end position="233"/>
    </location>
</feature>
<dbReference type="InterPro" id="IPR033130">
    <property type="entry name" value="RNase_T2_His_AS_2"/>
</dbReference>
<dbReference type="AlphaFoldDB" id="A0A6L3SSV4"/>
<dbReference type="Gene3D" id="3.90.730.10">
    <property type="entry name" value="Ribonuclease T2-like"/>
    <property type="match status" value="1"/>
</dbReference>
<comment type="caution">
    <text evidence="4">The sequence shown here is derived from an EMBL/GenBank/DDBJ whole genome shotgun (WGS) entry which is preliminary data.</text>
</comment>
<dbReference type="InterPro" id="IPR018188">
    <property type="entry name" value="RNase_T2_His_AS_1"/>
</dbReference>
<dbReference type="InterPro" id="IPR036430">
    <property type="entry name" value="RNase_T2-like_sf"/>
</dbReference>
<dbReference type="CDD" id="cd01062">
    <property type="entry name" value="RNase_T2_prok"/>
    <property type="match status" value="1"/>
</dbReference>
<keyword evidence="3" id="KW-0732">Signal</keyword>
<dbReference type="EMBL" id="VZZK01000033">
    <property type="protein sequence ID" value="KAB1075858.1"/>
    <property type="molecule type" value="Genomic_DNA"/>
</dbReference>
<feature type="signal peptide" evidence="3">
    <location>
        <begin position="1"/>
        <end position="24"/>
    </location>
</feature>
<dbReference type="RefSeq" id="WP_151003270.1">
    <property type="nucleotide sequence ID" value="NZ_VZZK01000033.1"/>
</dbReference>
<dbReference type="GO" id="GO:0033897">
    <property type="term" value="F:ribonuclease T2 activity"/>
    <property type="evidence" value="ECO:0007669"/>
    <property type="project" value="InterPro"/>
</dbReference>
<comment type="similarity">
    <text evidence="1 2">Belongs to the RNase T2 family.</text>
</comment>
<gene>
    <name evidence="4" type="ORF">F6X53_24620</name>
</gene>
<dbReference type="SUPFAM" id="SSF55895">
    <property type="entry name" value="Ribonuclease Rh-like"/>
    <property type="match status" value="1"/>
</dbReference>
<name>A0A6L3SSV4_9HYPH</name>
<sequence length="233" mass="24924">MKPTVSGIRAIAMAGALLASGAQAQDYGGFGRGGGGEGRGGGTPGAFDFYVLALSWSPTYCEIAGARRDDRQCAPGRGLGFVVHGLWPQYERGYPQNCSAVERAPTRQAMEAAGEVYPSEGLARYEWRKHGTCSGLDPAAYFRAAKDARMAVTIPDDFKAAGSDRKAAPIEIARAFVLANRGLRPDMMSVTCARGQLQEVRICFSKDLRGFTPCPEVARQNCRAPEIAIDAAR</sequence>